<evidence type="ECO:0000313" key="2">
    <source>
        <dbReference type="EMBL" id="KAK0713234.1"/>
    </source>
</evidence>
<dbReference type="Proteomes" id="UP001172101">
    <property type="component" value="Unassembled WGS sequence"/>
</dbReference>
<dbReference type="PANTHER" id="PTHR35186:SF4">
    <property type="entry name" value="PRION-INHIBITION AND PROPAGATION HELO DOMAIN-CONTAINING PROTEIN"/>
    <property type="match status" value="1"/>
</dbReference>
<dbReference type="RefSeq" id="XP_060294557.1">
    <property type="nucleotide sequence ID" value="XM_060447114.1"/>
</dbReference>
<gene>
    <name evidence="2" type="ORF">B0T26DRAFT_804100</name>
</gene>
<evidence type="ECO:0000313" key="3">
    <source>
        <dbReference type="Proteomes" id="UP001172101"/>
    </source>
</evidence>
<dbReference type="Pfam" id="PF24476">
    <property type="entry name" value="DUF7580"/>
    <property type="match status" value="1"/>
</dbReference>
<organism evidence="2 3">
    <name type="scientific">Lasiosphaeria miniovina</name>
    <dbReference type="NCBI Taxonomy" id="1954250"/>
    <lineage>
        <taxon>Eukaryota</taxon>
        <taxon>Fungi</taxon>
        <taxon>Dikarya</taxon>
        <taxon>Ascomycota</taxon>
        <taxon>Pezizomycotina</taxon>
        <taxon>Sordariomycetes</taxon>
        <taxon>Sordariomycetidae</taxon>
        <taxon>Sordariales</taxon>
        <taxon>Lasiosphaeriaceae</taxon>
        <taxon>Lasiosphaeria</taxon>
    </lineage>
</organism>
<sequence>MSSFEIVGVVLGAFPIAISALQGSRRGAELLDSWHEILSRGSQAQPSRRQRYRVALDLASSLVQLKSTPWITAALRKTTIEFSHHGLRAAEPVSELGSPLIACGFEPTASLPETRSAGVVDFAAIHVLDVILFELCFGKPIEEYESRKKLDNAGSGNFEAAAALDLLAALEGYWDVLSEAGLEYADAVECCLRGCRKTASGPSWRKEMLQNVVVPLEPCNSHLWPKPL</sequence>
<dbReference type="GeneID" id="85330384"/>
<accession>A0AA40AC96</accession>
<name>A0AA40AC96_9PEZI</name>
<evidence type="ECO:0000259" key="1">
    <source>
        <dbReference type="Pfam" id="PF24476"/>
    </source>
</evidence>
<protein>
    <recommendedName>
        <fullName evidence="1">DUF7580 domain-containing protein</fullName>
    </recommendedName>
</protein>
<comment type="caution">
    <text evidence="2">The sequence shown here is derived from an EMBL/GenBank/DDBJ whole genome shotgun (WGS) entry which is preliminary data.</text>
</comment>
<reference evidence="2" key="1">
    <citation type="submission" date="2023-06" db="EMBL/GenBank/DDBJ databases">
        <title>Genome-scale phylogeny and comparative genomics of the fungal order Sordariales.</title>
        <authorList>
            <consortium name="Lawrence Berkeley National Laboratory"/>
            <person name="Hensen N."/>
            <person name="Bonometti L."/>
            <person name="Westerberg I."/>
            <person name="Brannstrom I.O."/>
            <person name="Guillou S."/>
            <person name="Cros-Aarteil S."/>
            <person name="Calhoun S."/>
            <person name="Haridas S."/>
            <person name="Kuo A."/>
            <person name="Mondo S."/>
            <person name="Pangilinan J."/>
            <person name="Riley R."/>
            <person name="LaButti K."/>
            <person name="Andreopoulos B."/>
            <person name="Lipzen A."/>
            <person name="Chen C."/>
            <person name="Yanf M."/>
            <person name="Daum C."/>
            <person name="Ng V."/>
            <person name="Clum A."/>
            <person name="Steindorff A."/>
            <person name="Ohm R."/>
            <person name="Martin F."/>
            <person name="Silar P."/>
            <person name="Natvig D."/>
            <person name="Lalanne C."/>
            <person name="Gautier V."/>
            <person name="Ament-velasquez S.L."/>
            <person name="Kruys A."/>
            <person name="Hutchinson M.I."/>
            <person name="Powell A.J."/>
            <person name="Barry K."/>
            <person name="Miller A.N."/>
            <person name="Grigoriev I.V."/>
            <person name="Debuchy R."/>
            <person name="Gladieux P."/>
            <person name="Thoren M.H."/>
            <person name="Johannesson H."/>
        </authorList>
    </citation>
    <scope>NUCLEOTIDE SEQUENCE</scope>
    <source>
        <strain evidence="2">SMH2392-1A</strain>
    </source>
</reference>
<proteinExistence type="predicted"/>
<dbReference type="PANTHER" id="PTHR35186">
    <property type="entry name" value="ANK_REP_REGION DOMAIN-CONTAINING PROTEIN"/>
    <property type="match status" value="1"/>
</dbReference>
<dbReference type="EMBL" id="JAUIRO010000005">
    <property type="protein sequence ID" value="KAK0713234.1"/>
    <property type="molecule type" value="Genomic_DNA"/>
</dbReference>
<dbReference type="InterPro" id="IPR056002">
    <property type="entry name" value="DUF7580"/>
</dbReference>
<keyword evidence="3" id="KW-1185">Reference proteome</keyword>
<dbReference type="AlphaFoldDB" id="A0AA40AC96"/>
<feature type="domain" description="DUF7580" evidence="1">
    <location>
        <begin position="44"/>
        <end position="217"/>
    </location>
</feature>